<evidence type="ECO:0000313" key="3">
    <source>
        <dbReference type="Proteomes" id="UP000005090"/>
    </source>
</evidence>
<dbReference type="HOGENOM" id="CLU_3218475_0_0_6"/>
<organism evidence="2 3">
    <name type="scientific">Methylomicrobium album BG8</name>
    <dbReference type="NCBI Taxonomy" id="686340"/>
    <lineage>
        <taxon>Bacteria</taxon>
        <taxon>Pseudomonadati</taxon>
        <taxon>Pseudomonadota</taxon>
        <taxon>Gammaproteobacteria</taxon>
        <taxon>Methylococcales</taxon>
        <taxon>Methylococcaceae</taxon>
        <taxon>Methylomicrobium</taxon>
    </lineage>
</organism>
<keyword evidence="3" id="KW-1185">Reference proteome</keyword>
<feature type="compositionally biased region" description="Basic and acidic residues" evidence="1">
    <location>
        <begin position="31"/>
        <end position="44"/>
    </location>
</feature>
<evidence type="ECO:0000256" key="1">
    <source>
        <dbReference type="SAM" id="MobiDB-lite"/>
    </source>
</evidence>
<reference evidence="2 3" key="1">
    <citation type="journal article" date="2013" name="Genome Announc.">
        <title>Genome Sequence of the Obligate Gammaproteobacterial Methanotroph Methylomicrobium album Strain BG8.</title>
        <authorList>
            <person name="Kits K.D."/>
            <person name="Kalyuzhnaya M.G."/>
            <person name="Klotz M.G."/>
            <person name="Jetten M.S."/>
            <person name="Op den Camp H.J."/>
            <person name="Vuilleumier S."/>
            <person name="Bringel F."/>
            <person name="Dispirito A.A."/>
            <person name="Murrell J.C."/>
            <person name="Bruce D."/>
            <person name="Cheng J.F."/>
            <person name="Copeland A."/>
            <person name="Goodwin L."/>
            <person name="Hauser L."/>
            <person name="Lajus A."/>
            <person name="Land M.L."/>
            <person name="Lapidus A."/>
            <person name="Lucas S."/>
            <person name="Medigue C."/>
            <person name="Pitluck S."/>
            <person name="Woyke T."/>
            <person name="Zeytun A."/>
            <person name="Stein L.Y."/>
        </authorList>
    </citation>
    <scope>NUCLEOTIDE SEQUENCE [LARGE SCALE GENOMIC DNA]</scope>
    <source>
        <strain evidence="2 3">BG8</strain>
    </source>
</reference>
<protein>
    <submittedName>
        <fullName evidence="2">Uncharacterized protein</fullName>
    </submittedName>
</protein>
<dbReference type="AlphaFoldDB" id="H8GKH3"/>
<dbReference type="Proteomes" id="UP000005090">
    <property type="component" value="Chromosome"/>
</dbReference>
<dbReference type="EMBL" id="CM001475">
    <property type="protein sequence ID" value="EIC30464.1"/>
    <property type="molecule type" value="Genomic_DNA"/>
</dbReference>
<name>H8GKH3_METAL</name>
<evidence type="ECO:0000313" key="2">
    <source>
        <dbReference type="EMBL" id="EIC30464.1"/>
    </source>
</evidence>
<dbReference type="STRING" id="686340.Metal_2772"/>
<proteinExistence type="predicted"/>
<sequence>MCGQTEVEQLGFQEAARRADELDQGETVRVPADEVDREARSLLK</sequence>
<accession>H8GKH3</accession>
<gene>
    <name evidence="2" type="ORF">Metal_2772</name>
</gene>
<feature type="region of interest" description="Disordered" evidence="1">
    <location>
        <begin position="18"/>
        <end position="44"/>
    </location>
</feature>